<protein>
    <recommendedName>
        <fullName evidence="3">Phosphoribosylpyrophosphate synthetase</fullName>
    </recommendedName>
</protein>
<comment type="caution">
    <text evidence="1">The sequence shown here is derived from an EMBL/GenBank/DDBJ whole genome shotgun (WGS) entry which is preliminary data.</text>
</comment>
<evidence type="ECO:0000313" key="2">
    <source>
        <dbReference type="Proteomes" id="UP000625976"/>
    </source>
</evidence>
<accession>A0A917GM33</accession>
<sequence>MEQKNYDTVSEATNDLLKRGYTTNFSLMSEEECLICHKTSVQLSPDDFEIDEIYRFDGMTDPGDDMIVYAISSTKYNMKGVVVNAYGMYADNATSAIVKKLEMHH</sequence>
<proteinExistence type="predicted"/>
<dbReference type="AlphaFoldDB" id="A0A917GM33"/>
<evidence type="ECO:0008006" key="3">
    <source>
        <dbReference type="Google" id="ProtNLM"/>
    </source>
</evidence>
<evidence type="ECO:0000313" key="1">
    <source>
        <dbReference type="EMBL" id="GGG50579.1"/>
    </source>
</evidence>
<keyword evidence="2" id="KW-1185">Reference proteome</keyword>
<dbReference type="EMBL" id="BMFQ01000002">
    <property type="protein sequence ID" value="GGG50579.1"/>
    <property type="molecule type" value="Genomic_DNA"/>
</dbReference>
<dbReference type="Proteomes" id="UP000625976">
    <property type="component" value="Unassembled WGS sequence"/>
</dbReference>
<gene>
    <name evidence="1" type="ORF">GCM10010976_22240</name>
</gene>
<reference evidence="1" key="1">
    <citation type="journal article" date="2014" name="Int. J. Syst. Evol. Microbiol.">
        <title>Complete genome sequence of Corynebacterium casei LMG S-19264T (=DSM 44701T), isolated from a smear-ripened cheese.</title>
        <authorList>
            <consortium name="US DOE Joint Genome Institute (JGI-PGF)"/>
            <person name="Walter F."/>
            <person name="Albersmeier A."/>
            <person name="Kalinowski J."/>
            <person name="Ruckert C."/>
        </authorList>
    </citation>
    <scope>NUCLEOTIDE SEQUENCE</scope>
    <source>
        <strain evidence="1">CGMCC 1.12751</strain>
    </source>
</reference>
<organism evidence="1 2">
    <name type="scientific">Bizionia arctica</name>
    <dbReference type="NCBI Taxonomy" id="1495645"/>
    <lineage>
        <taxon>Bacteria</taxon>
        <taxon>Pseudomonadati</taxon>
        <taxon>Bacteroidota</taxon>
        <taxon>Flavobacteriia</taxon>
        <taxon>Flavobacteriales</taxon>
        <taxon>Flavobacteriaceae</taxon>
        <taxon>Bizionia</taxon>
    </lineage>
</organism>
<reference evidence="1" key="2">
    <citation type="submission" date="2020-09" db="EMBL/GenBank/DDBJ databases">
        <authorList>
            <person name="Sun Q."/>
            <person name="Zhou Y."/>
        </authorList>
    </citation>
    <scope>NUCLEOTIDE SEQUENCE</scope>
    <source>
        <strain evidence="1">CGMCC 1.12751</strain>
    </source>
</reference>
<dbReference type="RefSeq" id="WP_188464758.1">
    <property type="nucleotide sequence ID" value="NZ_BMFQ01000002.1"/>
</dbReference>
<name>A0A917GM33_9FLAO</name>